<dbReference type="AlphaFoldDB" id="A0A482WLV6"/>
<dbReference type="STRING" id="195883.A0A482WLV6"/>
<dbReference type="InterPro" id="IPR015255">
    <property type="entry name" value="Vitellinogen_open_b-sht"/>
</dbReference>
<evidence type="ECO:0000313" key="4">
    <source>
        <dbReference type="Proteomes" id="UP000291343"/>
    </source>
</evidence>
<dbReference type="SMART" id="SM01169">
    <property type="entry name" value="DUF1943"/>
    <property type="match status" value="1"/>
</dbReference>
<dbReference type="SUPFAM" id="SSF56968">
    <property type="entry name" value="Lipovitellin-phosvitin complex, beta-sheet shell regions"/>
    <property type="match status" value="1"/>
</dbReference>
<evidence type="ECO:0000313" key="3">
    <source>
        <dbReference type="EMBL" id="RZF34216.1"/>
    </source>
</evidence>
<proteinExistence type="predicted"/>
<organism evidence="3 4">
    <name type="scientific">Laodelphax striatellus</name>
    <name type="common">Small brown planthopper</name>
    <name type="synonym">Delphax striatella</name>
    <dbReference type="NCBI Taxonomy" id="195883"/>
    <lineage>
        <taxon>Eukaryota</taxon>
        <taxon>Metazoa</taxon>
        <taxon>Ecdysozoa</taxon>
        <taxon>Arthropoda</taxon>
        <taxon>Hexapoda</taxon>
        <taxon>Insecta</taxon>
        <taxon>Pterygota</taxon>
        <taxon>Neoptera</taxon>
        <taxon>Paraneoptera</taxon>
        <taxon>Hemiptera</taxon>
        <taxon>Auchenorrhyncha</taxon>
        <taxon>Fulgoroidea</taxon>
        <taxon>Delphacidae</taxon>
        <taxon>Criomorphinae</taxon>
        <taxon>Laodelphax</taxon>
    </lineage>
</organism>
<gene>
    <name evidence="3" type="ORF">LSTR_LSTR013703</name>
</gene>
<dbReference type="PANTHER" id="PTHR23345:SF15">
    <property type="entry name" value="VITELLOGENIN 1-RELATED"/>
    <property type="match status" value="1"/>
</dbReference>
<comment type="caution">
    <text evidence="3">The sequence shown here is derived from an EMBL/GenBank/DDBJ whole genome shotgun (WGS) entry which is preliminary data.</text>
</comment>
<sequence length="982" mass="107767">MFRIHSPPQAKEDTYCTILFWVLTCGVTLPIWPNRQCRPVLKCKPCYKRRSSAKVQLRFAFILAESENLCLHQRVRIGRFSEWQRDLFTKVVTVDAEGVEQLIEKSFRSGVPPLLSPSLTSFFSSAPFNLMRFVRSVTSSALKDYIAALPDFISANFRNTKEMKLDRMSMLVDSTYVAPLALGLPLKLNACASAALKLTLAGFVNTTSFTSHGHLDVDGKLRPSIALSGVGSMWVDAHHARTEARLQGRFLSSSALEGSLSVKGNKFVRLSFDLPMHKADLISAETRLVTVRGTHEHEHSGSADVDQLIEECSWPLLDEMLALRVCSQVRVPAPNQLIAAPLLLLRQPLRFALSLDKSDPSAKRYTFLYTVVERPAENRTVMSAVFETPGSLINRTVRAEVAYSQHIYNISLLVQSQNNRLSAQGRYVRLPLDRSLVFGLDINGKKHVDIEVSFRSTEGKYGYTHQPKLDFQINGKSVAHLDGTLKWVEKKGIAPVRCGSHFRTQRFEATAHGYIRGCSAVELESTAYPHINLILNIKLLVMRAQEHVEYIADLQTNPPPAVVVGDVASPLHSATGGVASPLHSTTGGAASPLHSTTGGVASPLHSTAGGVASPLHTAAGGVASPLHSTAGGVPSPLHSASSGGVAADMRRLSAQASFASFRTFVGHKTSTFVELRKPDAGIDLKLGYAHEQRLHTDSNHVIVVRYAQGRLFDRRSGQLKFRAELPVNCEVVALSASDVTLDLLILEMSGAWFSGHNVSVRGHYSDRSSPAVTSHTLKLLLAAPLLLDADWSLAARLHATDQQRKLDLQAAQGVSYSGLSQSGTTPSAAVYELRLENQYEPQVSLDIGGEVRLNSSLYTLWSHVDLAERRLSLDMHLDRSRDVRVDAWAWRNLSSMLIGGAVRWDANRDPTQFVAVDLKSVAATSSGNQSNHYDAQLMLEYPGRRLDGVLRVRSVGFLAQKFRVGAGVNFLIPTTYVRTANR</sequence>
<dbReference type="OrthoDB" id="6602814at2759"/>
<dbReference type="PANTHER" id="PTHR23345">
    <property type="entry name" value="VITELLOGENIN-RELATED"/>
    <property type="match status" value="1"/>
</dbReference>
<feature type="compositionally biased region" description="Polar residues" evidence="1">
    <location>
        <begin position="582"/>
        <end position="599"/>
    </location>
</feature>
<protein>
    <recommendedName>
        <fullName evidence="2">Vitellinogen open beta-sheet domain-containing protein</fullName>
    </recommendedName>
</protein>
<reference evidence="3 4" key="1">
    <citation type="journal article" date="2017" name="Gigascience">
        <title>Genome sequence of the small brown planthopper, Laodelphax striatellus.</title>
        <authorList>
            <person name="Zhu J."/>
            <person name="Jiang F."/>
            <person name="Wang X."/>
            <person name="Yang P."/>
            <person name="Bao Y."/>
            <person name="Zhao W."/>
            <person name="Wang W."/>
            <person name="Lu H."/>
            <person name="Wang Q."/>
            <person name="Cui N."/>
            <person name="Li J."/>
            <person name="Chen X."/>
            <person name="Luo L."/>
            <person name="Yu J."/>
            <person name="Kang L."/>
            <person name="Cui F."/>
        </authorList>
    </citation>
    <scope>NUCLEOTIDE SEQUENCE [LARGE SCALE GENOMIC DNA]</scope>
    <source>
        <strain evidence="3">Lst14</strain>
    </source>
</reference>
<dbReference type="InterPro" id="IPR015819">
    <property type="entry name" value="Lipid_transp_b-sht_shell"/>
</dbReference>
<dbReference type="GO" id="GO:0005319">
    <property type="term" value="F:lipid transporter activity"/>
    <property type="evidence" value="ECO:0007669"/>
    <property type="project" value="InterPro"/>
</dbReference>
<dbReference type="Proteomes" id="UP000291343">
    <property type="component" value="Unassembled WGS sequence"/>
</dbReference>
<dbReference type="InParanoid" id="A0A482WLV6"/>
<keyword evidence="4" id="KW-1185">Reference proteome</keyword>
<evidence type="ECO:0000259" key="2">
    <source>
        <dbReference type="SMART" id="SM01169"/>
    </source>
</evidence>
<evidence type="ECO:0000256" key="1">
    <source>
        <dbReference type="SAM" id="MobiDB-lite"/>
    </source>
</evidence>
<name>A0A482WLV6_LAOST</name>
<dbReference type="EMBL" id="QKKF02032393">
    <property type="protein sequence ID" value="RZF34216.1"/>
    <property type="molecule type" value="Genomic_DNA"/>
</dbReference>
<accession>A0A482WLV6</accession>
<dbReference type="Gene3D" id="2.20.80.10">
    <property type="entry name" value="Lipovitellin-phosvitin complex, chain A, domain 4"/>
    <property type="match status" value="1"/>
</dbReference>
<dbReference type="InterPro" id="IPR050733">
    <property type="entry name" value="Vitellogenin/Apolipophorin"/>
</dbReference>
<feature type="domain" description="Vitellinogen open beta-sheet" evidence="2">
    <location>
        <begin position="50"/>
        <end position="291"/>
    </location>
</feature>
<feature type="region of interest" description="Disordered" evidence="1">
    <location>
        <begin position="575"/>
        <end position="607"/>
    </location>
</feature>
<dbReference type="Pfam" id="PF09172">
    <property type="entry name" value="Vit_open_b-sht"/>
    <property type="match status" value="1"/>
</dbReference>